<feature type="domain" description="NTP pyrophosphohydrolase MazG-like" evidence="1">
    <location>
        <begin position="28"/>
        <end position="101"/>
    </location>
</feature>
<dbReference type="Pfam" id="PF03819">
    <property type="entry name" value="MazG"/>
    <property type="match status" value="1"/>
</dbReference>
<protein>
    <submittedName>
        <fullName evidence="2">MazG family protein</fullName>
    </submittedName>
</protein>
<dbReference type="KEGG" id="dsa:Desal_1039"/>
<dbReference type="InterPro" id="IPR048015">
    <property type="entry name" value="NTP-PPase_MazG-like_N"/>
</dbReference>
<dbReference type="InterPro" id="IPR011551">
    <property type="entry name" value="NTP_PyrPHydrolase_MazG"/>
</dbReference>
<dbReference type="InterPro" id="IPR048011">
    <property type="entry name" value="NTP-PPase_MazG-like_C"/>
</dbReference>
<dbReference type="Gene3D" id="1.10.287.1080">
    <property type="entry name" value="MazG-like"/>
    <property type="match status" value="2"/>
</dbReference>
<keyword evidence="3" id="KW-1185">Reference proteome</keyword>
<dbReference type="eggNOG" id="COG3956">
    <property type="taxonomic scope" value="Bacteria"/>
</dbReference>
<dbReference type="PANTHER" id="PTHR30522:SF0">
    <property type="entry name" value="NUCLEOSIDE TRIPHOSPHATE PYROPHOSPHOHYDROLASE"/>
    <property type="match status" value="1"/>
</dbReference>
<dbReference type="SUPFAM" id="SSF101386">
    <property type="entry name" value="all-alpha NTP pyrophosphatases"/>
    <property type="match status" value="2"/>
</dbReference>
<organism evidence="2 3">
    <name type="scientific">Maridesulfovibrio salexigens (strain ATCC 14822 / DSM 2638 / NCIMB 8403 / VKM B-1763)</name>
    <name type="common">Desulfovibrio salexigens</name>
    <dbReference type="NCBI Taxonomy" id="526222"/>
    <lineage>
        <taxon>Bacteria</taxon>
        <taxon>Pseudomonadati</taxon>
        <taxon>Thermodesulfobacteriota</taxon>
        <taxon>Desulfovibrionia</taxon>
        <taxon>Desulfovibrionales</taxon>
        <taxon>Desulfovibrionaceae</taxon>
        <taxon>Maridesulfovibrio</taxon>
    </lineage>
</organism>
<dbReference type="GO" id="GO:0046081">
    <property type="term" value="P:dUTP catabolic process"/>
    <property type="evidence" value="ECO:0007669"/>
    <property type="project" value="TreeGrafter"/>
</dbReference>
<proteinExistence type="predicted"/>
<dbReference type="STRING" id="526222.Desal_1039"/>
<dbReference type="AlphaFoldDB" id="C6C0H0"/>
<dbReference type="NCBIfam" id="NF007113">
    <property type="entry name" value="PRK09562.1"/>
    <property type="match status" value="1"/>
</dbReference>
<evidence type="ECO:0000313" key="2">
    <source>
        <dbReference type="EMBL" id="ACS79104.1"/>
    </source>
</evidence>
<dbReference type="GO" id="GO:0046052">
    <property type="term" value="P:UTP catabolic process"/>
    <property type="evidence" value="ECO:0007669"/>
    <property type="project" value="TreeGrafter"/>
</dbReference>
<dbReference type="NCBIfam" id="TIGR00444">
    <property type="entry name" value="mazG"/>
    <property type="match status" value="1"/>
</dbReference>
<gene>
    <name evidence="2" type="ordered locus">Desal_1039</name>
</gene>
<sequence>MSAKSIEKLKNVISSLTAPDGCPWDKEQTPQTLCDSLIEEAFELVEAIRADDKQEVMEELGDVMFLLLFIAQRYEEDNAFTFADAVDSGAAKMIRRHPHVFADCKVEDQEELLRNWEKIKRSEKKGDKKIFDSLPKGLPPMLKAYRINSKAARSGFTYESDEQCLGQLDSEWKEWNNALDSGNKEAIAEEFGDYLFTLIELGRRKGIKANTALDITNNKFLERFAKMEDLAKEQGKDISEMSLIEQNELWEQVKK</sequence>
<dbReference type="RefSeq" id="WP_015850923.1">
    <property type="nucleotide sequence ID" value="NC_012881.1"/>
</dbReference>
<dbReference type="GO" id="GO:0006203">
    <property type="term" value="P:dGTP catabolic process"/>
    <property type="evidence" value="ECO:0007669"/>
    <property type="project" value="TreeGrafter"/>
</dbReference>
<dbReference type="CDD" id="cd11529">
    <property type="entry name" value="NTP-PPase_MazG_Cterm"/>
    <property type="match status" value="1"/>
</dbReference>
<dbReference type="HOGENOM" id="CLU_038356_0_1_7"/>
<dbReference type="Proteomes" id="UP000002601">
    <property type="component" value="Chromosome"/>
</dbReference>
<dbReference type="GO" id="GO:0046076">
    <property type="term" value="P:dTTP catabolic process"/>
    <property type="evidence" value="ECO:0007669"/>
    <property type="project" value="TreeGrafter"/>
</dbReference>
<dbReference type="GO" id="GO:0046047">
    <property type="term" value="P:TTP catabolic process"/>
    <property type="evidence" value="ECO:0007669"/>
    <property type="project" value="TreeGrafter"/>
</dbReference>
<dbReference type="InterPro" id="IPR004518">
    <property type="entry name" value="MazG-like_dom"/>
</dbReference>
<dbReference type="GO" id="GO:0046061">
    <property type="term" value="P:dATP catabolic process"/>
    <property type="evidence" value="ECO:0007669"/>
    <property type="project" value="TreeGrafter"/>
</dbReference>
<dbReference type="CDD" id="cd11528">
    <property type="entry name" value="NTP-PPase_MazG_Nterm"/>
    <property type="match status" value="1"/>
</dbReference>
<dbReference type="OrthoDB" id="9808939at2"/>
<dbReference type="PANTHER" id="PTHR30522">
    <property type="entry name" value="NUCLEOSIDE TRIPHOSPHATE PYROPHOSPHOHYDROLASE"/>
    <property type="match status" value="1"/>
</dbReference>
<evidence type="ECO:0000313" key="3">
    <source>
        <dbReference type="Proteomes" id="UP000002601"/>
    </source>
</evidence>
<name>C6C0H0_MARSD</name>
<dbReference type="GO" id="GO:0047429">
    <property type="term" value="F:nucleoside triphosphate diphosphatase activity"/>
    <property type="evidence" value="ECO:0007669"/>
    <property type="project" value="InterPro"/>
</dbReference>
<reference evidence="2 3" key="1">
    <citation type="submission" date="2009-06" db="EMBL/GenBank/DDBJ databases">
        <title>Complete sequence of Desulfovibrio salexigens DSM 2638.</title>
        <authorList>
            <consortium name="US DOE Joint Genome Institute"/>
            <person name="Lucas S."/>
            <person name="Copeland A."/>
            <person name="Lapidus A."/>
            <person name="Glavina del Rio T."/>
            <person name="Tice H."/>
            <person name="Bruce D."/>
            <person name="Goodwin L."/>
            <person name="Pitluck S."/>
            <person name="Munk A.C."/>
            <person name="Brettin T."/>
            <person name="Detter J.C."/>
            <person name="Han C."/>
            <person name="Tapia R."/>
            <person name="Larimer F."/>
            <person name="Land M."/>
            <person name="Hauser L."/>
            <person name="Kyrpides N."/>
            <person name="Anderson I."/>
            <person name="Wall J.D."/>
            <person name="Arkin A.P."/>
            <person name="Dehal P."/>
            <person name="Chivian D."/>
            <person name="Giles B."/>
            <person name="Hazen T.C."/>
        </authorList>
    </citation>
    <scope>NUCLEOTIDE SEQUENCE [LARGE SCALE GENOMIC DNA]</scope>
    <source>
        <strain evidence="3">ATCC 14822 / DSM 2638 / NCIMB 8403 / VKM B-1763</strain>
    </source>
</reference>
<dbReference type="EMBL" id="CP001649">
    <property type="protein sequence ID" value="ACS79104.1"/>
    <property type="molecule type" value="Genomic_DNA"/>
</dbReference>
<dbReference type="GO" id="GO:0006950">
    <property type="term" value="P:response to stress"/>
    <property type="evidence" value="ECO:0007669"/>
    <property type="project" value="UniProtKB-ARBA"/>
</dbReference>
<dbReference type="FunFam" id="1.10.287.1080:FF:000001">
    <property type="entry name" value="Nucleoside triphosphate pyrophosphohydrolase"/>
    <property type="match status" value="1"/>
</dbReference>
<evidence type="ECO:0000259" key="1">
    <source>
        <dbReference type="Pfam" id="PF03819"/>
    </source>
</evidence>
<accession>C6C0H0</accession>